<dbReference type="GO" id="GO:0006611">
    <property type="term" value="P:protein export from nucleus"/>
    <property type="evidence" value="ECO:0007669"/>
    <property type="project" value="InterPro"/>
</dbReference>
<keyword evidence="7" id="KW-0539">Nucleus</keyword>
<evidence type="ECO:0000256" key="4">
    <source>
        <dbReference type="ARBA" id="ARBA00022448"/>
    </source>
</evidence>
<evidence type="ECO:0000256" key="5">
    <source>
        <dbReference type="ARBA" id="ARBA00022490"/>
    </source>
</evidence>
<keyword evidence="9" id="KW-1185">Reference proteome</keyword>
<dbReference type="HOGENOM" id="CLU_159016_0_0_1"/>
<name>B3RQ43_TRIAD</name>
<dbReference type="GO" id="GO:0005049">
    <property type="term" value="F:nuclear export signal receptor activity"/>
    <property type="evidence" value="ECO:0007669"/>
    <property type="project" value="InterPro"/>
</dbReference>
<dbReference type="InterPro" id="IPR040016">
    <property type="entry name" value="XPO6"/>
</dbReference>
<comment type="similarity">
    <text evidence="3">Belongs to the exportin family.</text>
</comment>
<keyword evidence="4" id="KW-0813">Transport</keyword>
<dbReference type="eggNOG" id="KOG2020">
    <property type="taxonomic scope" value="Eukaryota"/>
</dbReference>
<dbReference type="RefSeq" id="XP_002109588.1">
    <property type="nucleotide sequence ID" value="XM_002109552.1"/>
</dbReference>
<dbReference type="PANTHER" id="PTHR21452">
    <property type="entry name" value="EXPORTIN-6"/>
    <property type="match status" value="1"/>
</dbReference>
<evidence type="ECO:0000313" key="8">
    <source>
        <dbReference type="EMBL" id="EDV27754.1"/>
    </source>
</evidence>
<dbReference type="Proteomes" id="UP000009022">
    <property type="component" value="Unassembled WGS sequence"/>
</dbReference>
<evidence type="ECO:0000256" key="7">
    <source>
        <dbReference type="ARBA" id="ARBA00023242"/>
    </source>
</evidence>
<evidence type="ECO:0000313" key="9">
    <source>
        <dbReference type="Proteomes" id="UP000009022"/>
    </source>
</evidence>
<organism evidence="8 9">
    <name type="scientific">Trichoplax adhaerens</name>
    <name type="common">Trichoplax reptans</name>
    <dbReference type="NCBI Taxonomy" id="10228"/>
    <lineage>
        <taxon>Eukaryota</taxon>
        <taxon>Metazoa</taxon>
        <taxon>Placozoa</taxon>
        <taxon>Uniplacotomia</taxon>
        <taxon>Trichoplacea</taxon>
        <taxon>Trichoplacidae</taxon>
        <taxon>Trichoplax</taxon>
    </lineage>
</organism>
<comment type="subcellular location">
    <subcellularLocation>
        <location evidence="2">Cytoplasm</location>
    </subcellularLocation>
    <subcellularLocation>
        <location evidence="1">Nucleus</location>
    </subcellularLocation>
</comment>
<dbReference type="OrthoDB" id="10261013at2759"/>
<evidence type="ECO:0000256" key="1">
    <source>
        <dbReference type="ARBA" id="ARBA00004123"/>
    </source>
</evidence>
<dbReference type="KEGG" id="tad:TRIADDRAFT_53770"/>
<protein>
    <submittedName>
        <fullName evidence="8">Uncharacterized protein</fullName>
    </submittedName>
</protein>
<gene>
    <name evidence="8" type="ORF">TRIADDRAFT_53770</name>
</gene>
<dbReference type="CTD" id="6750803"/>
<dbReference type="InParanoid" id="B3RQ43"/>
<evidence type="ECO:0000256" key="2">
    <source>
        <dbReference type="ARBA" id="ARBA00004496"/>
    </source>
</evidence>
<keyword evidence="6" id="KW-0653">Protein transport</keyword>
<dbReference type="GeneID" id="6750803"/>
<evidence type="ECO:0000256" key="3">
    <source>
        <dbReference type="ARBA" id="ARBA00009466"/>
    </source>
</evidence>
<proteinExistence type="inferred from homology"/>
<accession>B3RQ43</accession>
<dbReference type="GO" id="GO:0005634">
    <property type="term" value="C:nucleus"/>
    <property type="evidence" value="ECO:0007669"/>
    <property type="project" value="UniProtKB-SubCell"/>
</dbReference>
<dbReference type="AlphaFoldDB" id="B3RQ43"/>
<dbReference type="EMBL" id="DS985242">
    <property type="protein sequence ID" value="EDV27754.1"/>
    <property type="molecule type" value="Genomic_DNA"/>
</dbReference>
<dbReference type="GO" id="GO:0005737">
    <property type="term" value="C:cytoplasm"/>
    <property type="evidence" value="ECO:0007669"/>
    <property type="project" value="UniProtKB-SubCell"/>
</dbReference>
<sequence length="111" mass="12828">MDQREGDTVNNPQHFMAIMQVLGEAFLQPDISLFKQSLEILDNLNKKCKLYEKMISKCEMLTSHQRERLQENLGNNTDLPTFVQSLTMIVSDLRYYQLCNNSLPPGVISFD</sequence>
<reference evidence="8 9" key="1">
    <citation type="journal article" date="2008" name="Nature">
        <title>The Trichoplax genome and the nature of placozoans.</title>
        <authorList>
            <person name="Srivastava M."/>
            <person name="Begovic E."/>
            <person name="Chapman J."/>
            <person name="Putnam N.H."/>
            <person name="Hellsten U."/>
            <person name="Kawashima T."/>
            <person name="Kuo A."/>
            <person name="Mitros T."/>
            <person name="Salamov A."/>
            <person name="Carpenter M.L."/>
            <person name="Signorovitch A.Y."/>
            <person name="Moreno M.A."/>
            <person name="Kamm K."/>
            <person name="Grimwood J."/>
            <person name="Schmutz J."/>
            <person name="Shapiro H."/>
            <person name="Grigoriev I.V."/>
            <person name="Buss L.W."/>
            <person name="Schierwater B."/>
            <person name="Dellaporta S.L."/>
            <person name="Rokhsar D.S."/>
        </authorList>
    </citation>
    <scope>NUCLEOTIDE SEQUENCE [LARGE SCALE GENOMIC DNA]</scope>
    <source>
        <strain evidence="8 9">Grell-BS-1999</strain>
    </source>
</reference>
<dbReference type="PANTHER" id="PTHR21452:SF4">
    <property type="entry name" value="EXPORTIN-6"/>
    <property type="match status" value="1"/>
</dbReference>
<keyword evidence="5" id="KW-0963">Cytoplasm</keyword>
<dbReference type="STRING" id="10228.B3RQ43"/>
<evidence type="ECO:0000256" key="6">
    <source>
        <dbReference type="ARBA" id="ARBA00022927"/>
    </source>
</evidence>